<dbReference type="Pfam" id="PF13673">
    <property type="entry name" value="Acetyltransf_10"/>
    <property type="match status" value="1"/>
</dbReference>
<dbReference type="GO" id="GO:0016747">
    <property type="term" value="F:acyltransferase activity, transferring groups other than amino-acyl groups"/>
    <property type="evidence" value="ECO:0007669"/>
    <property type="project" value="InterPro"/>
</dbReference>
<accession>A0AAP9YIG0</accession>
<protein>
    <submittedName>
        <fullName evidence="4">Acetyltransferase</fullName>
    </submittedName>
</protein>
<gene>
    <name evidence="4" type="ORF">GKQ51_23550</name>
</gene>
<keyword evidence="1" id="KW-0808">Transferase</keyword>
<dbReference type="NCBIfam" id="NF007807">
    <property type="entry name" value="PRK10514.1"/>
    <property type="match status" value="1"/>
</dbReference>
<name>A0AAP9YIG0_9GAMM</name>
<evidence type="ECO:0000259" key="3">
    <source>
        <dbReference type="PROSITE" id="PS51186"/>
    </source>
</evidence>
<dbReference type="SUPFAM" id="SSF55729">
    <property type="entry name" value="Acyl-CoA N-acyltransferases (Nat)"/>
    <property type="match status" value="1"/>
</dbReference>
<dbReference type="PROSITE" id="PS51186">
    <property type="entry name" value="GNAT"/>
    <property type="match status" value="1"/>
</dbReference>
<dbReference type="Gene3D" id="3.40.630.30">
    <property type="match status" value="1"/>
</dbReference>
<proteinExistence type="predicted"/>
<keyword evidence="2" id="KW-0012">Acyltransferase</keyword>
<dbReference type="CDD" id="cd04301">
    <property type="entry name" value="NAT_SF"/>
    <property type="match status" value="1"/>
</dbReference>
<evidence type="ECO:0000256" key="1">
    <source>
        <dbReference type="ARBA" id="ARBA00022679"/>
    </source>
</evidence>
<dbReference type="PANTHER" id="PTHR43800:SF1">
    <property type="entry name" value="PEPTIDYL-LYSINE N-ACETYLTRANSFERASE YJAB"/>
    <property type="match status" value="1"/>
</dbReference>
<dbReference type="AlphaFoldDB" id="A0AAP9YIG0"/>
<dbReference type="Proteomes" id="UP000596192">
    <property type="component" value="Plasmid unnamed2"/>
</dbReference>
<evidence type="ECO:0000313" key="4">
    <source>
        <dbReference type="EMBL" id="QQE91341.1"/>
    </source>
</evidence>
<dbReference type="EMBL" id="CP066312">
    <property type="protein sequence ID" value="QQE91341.1"/>
    <property type="molecule type" value="Genomic_DNA"/>
</dbReference>
<reference evidence="4 5" key="1">
    <citation type="submission" date="2020-12" db="EMBL/GenBank/DDBJ databases">
        <title>Genomic Analysis and Response surface optimization of nitrogen-fixing conditions for A. chroococcum strain HR1, Isolation from rhizosphere soil.</title>
        <authorList>
            <person name="Li J."/>
            <person name="Yang H."/>
            <person name="Liu H."/>
            <person name="Wang C."/>
            <person name="Tian Y."/>
            <person name="Lu X.Y."/>
        </authorList>
    </citation>
    <scope>NUCLEOTIDE SEQUENCE [LARGE SCALE GENOMIC DNA]</scope>
    <source>
        <strain evidence="4 5">HR1</strain>
        <plasmid evidence="4 5">unnamed2</plasmid>
    </source>
</reference>
<dbReference type="InterPro" id="IPR016181">
    <property type="entry name" value="Acyl_CoA_acyltransferase"/>
</dbReference>
<evidence type="ECO:0000313" key="5">
    <source>
        <dbReference type="Proteomes" id="UP000596192"/>
    </source>
</evidence>
<dbReference type="PANTHER" id="PTHR43800">
    <property type="entry name" value="PEPTIDYL-LYSINE N-ACETYLTRANSFERASE YJAB"/>
    <property type="match status" value="1"/>
</dbReference>
<dbReference type="InterPro" id="IPR000182">
    <property type="entry name" value="GNAT_dom"/>
</dbReference>
<keyword evidence="4" id="KW-0614">Plasmid</keyword>
<sequence length="153" mass="17142">MQGKNIGLFFFEHLSISADLPALVAIWRRSVQATHGFLREQDFQEIETSVSEKYFPNTDVWVAVDEYDRPIGFMGLSQAHIDTLFIEPELLGKGIGTMLIAHAEHVSGSLTVDVNEQNQQAVGFYKRMGFIETGRSAADDEGRPYPLLHLSKS</sequence>
<evidence type="ECO:0000256" key="2">
    <source>
        <dbReference type="ARBA" id="ARBA00023315"/>
    </source>
</evidence>
<feature type="domain" description="N-acetyltransferase" evidence="3">
    <location>
        <begin position="11"/>
        <end position="153"/>
    </location>
</feature>
<organism evidence="4 5">
    <name type="scientific">Azotobacter chroococcum</name>
    <dbReference type="NCBI Taxonomy" id="353"/>
    <lineage>
        <taxon>Bacteria</taxon>
        <taxon>Pseudomonadati</taxon>
        <taxon>Pseudomonadota</taxon>
        <taxon>Gammaproteobacteria</taxon>
        <taxon>Pseudomonadales</taxon>
        <taxon>Pseudomonadaceae</taxon>
        <taxon>Azotobacter</taxon>
    </lineage>
</organism>
<geneLocation type="plasmid" evidence="4 5">
    <name>unnamed2</name>
</geneLocation>